<evidence type="ECO:0000259" key="1">
    <source>
        <dbReference type="Pfam" id="PF25298"/>
    </source>
</evidence>
<name>A0ABQ8TDJ4_PERAM</name>
<dbReference type="EMBL" id="JAJSOF020000011">
    <property type="protein sequence ID" value="KAJ4444579.1"/>
    <property type="molecule type" value="Genomic_DNA"/>
</dbReference>
<gene>
    <name evidence="2" type="ORF">ANN_06374</name>
</gene>
<dbReference type="Proteomes" id="UP001148838">
    <property type="component" value="Unassembled WGS sequence"/>
</dbReference>
<protein>
    <recommendedName>
        <fullName evidence="1">FP protein C-terminal domain-containing protein</fullName>
    </recommendedName>
</protein>
<organism evidence="2 3">
    <name type="scientific">Periplaneta americana</name>
    <name type="common">American cockroach</name>
    <name type="synonym">Blatta americana</name>
    <dbReference type="NCBI Taxonomy" id="6978"/>
    <lineage>
        <taxon>Eukaryota</taxon>
        <taxon>Metazoa</taxon>
        <taxon>Ecdysozoa</taxon>
        <taxon>Arthropoda</taxon>
        <taxon>Hexapoda</taxon>
        <taxon>Insecta</taxon>
        <taxon>Pterygota</taxon>
        <taxon>Neoptera</taxon>
        <taxon>Polyneoptera</taxon>
        <taxon>Dictyoptera</taxon>
        <taxon>Blattodea</taxon>
        <taxon>Blattoidea</taxon>
        <taxon>Blattidae</taxon>
        <taxon>Blattinae</taxon>
        <taxon>Periplaneta</taxon>
    </lineage>
</organism>
<sequence length="103" mass="12097">MEPARSRVPTCSLRRPFLTVATRDLLRKIRDIAKVKEYKFVWTKDSHIFVRENESSPASGCRRRVDREYHITMAQCYNMCNLTPRRFPLAQSADAIMHRTPIS</sequence>
<proteinExistence type="predicted"/>
<feature type="domain" description="FP protein C-terminal" evidence="1">
    <location>
        <begin position="19"/>
        <end position="58"/>
    </location>
</feature>
<dbReference type="Pfam" id="PF25298">
    <property type="entry name" value="Baculo_FP_2nd"/>
    <property type="match status" value="1"/>
</dbReference>
<keyword evidence="3" id="KW-1185">Reference proteome</keyword>
<evidence type="ECO:0000313" key="2">
    <source>
        <dbReference type="EMBL" id="KAJ4444579.1"/>
    </source>
</evidence>
<evidence type="ECO:0000313" key="3">
    <source>
        <dbReference type="Proteomes" id="UP001148838"/>
    </source>
</evidence>
<accession>A0ABQ8TDJ4</accession>
<comment type="caution">
    <text evidence="2">The sequence shown here is derived from an EMBL/GenBank/DDBJ whole genome shotgun (WGS) entry which is preliminary data.</text>
</comment>
<dbReference type="InterPro" id="IPR057251">
    <property type="entry name" value="FP_C"/>
</dbReference>
<reference evidence="2 3" key="1">
    <citation type="journal article" date="2022" name="Allergy">
        <title>Genome assembly and annotation of Periplaneta americana reveal a comprehensive cockroach allergen profile.</title>
        <authorList>
            <person name="Wang L."/>
            <person name="Xiong Q."/>
            <person name="Saelim N."/>
            <person name="Wang L."/>
            <person name="Nong W."/>
            <person name="Wan A.T."/>
            <person name="Shi M."/>
            <person name="Liu X."/>
            <person name="Cao Q."/>
            <person name="Hui J.H.L."/>
            <person name="Sookrung N."/>
            <person name="Leung T.F."/>
            <person name="Tungtrongchitr A."/>
            <person name="Tsui S.K.W."/>
        </authorList>
    </citation>
    <scope>NUCLEOTIDE SEQUENCE [LARGE SCALE GENOMIC DNA]</scope>
    <source>
        <strain evidence="2">PWHHKU_190912</strain>
    </source>
</reference>